<evidence type="ECO:0000256" key="2">
    <source>
        <dbReference type="ARBA" id="ARBA00004496"/>
    </source>
</evidence>
<evidence type="ECO:0000256" key="4">
    <source>
        <dbReference type="ARBA" id="ARBA00022942"/>
    </source>
</evidence>
<comment type="subcellular location">
    <subcellularLocation>
        <location evidence="2">Cytoplasm</location>
    </subcellularLocation>
    <subcellularLocation>
        <location evidence="1">Nucleus</location>
    </subcellularLocation>
</comment>
<feature type="domain" description="Pru" evidence="7">
    <location>
        <begin position="1"/>
        <end position="139"/>
    </location>
</feature>
<evidence type="ECO:0000256" key="3">
    <source>
        <dbReference type="ARBA" id="ARBA00022490"/>
    </source>
</evidence>
<dbReference type="GO" id="GO:0005737">
    <property type="term" value="C:cytoplasm"/>
    <property type="evidence" value="ECO:0007669"/>
    <property type="project" value="UniProtKB-SubCell"/>
</dbReference>
<dbReference type="RefSeq" id="XP_018002740.1">
    <property type="nucleotide sequence ID" value="XM_018141790.1"/>
</dbReference>
<accession>A0A0N1H7V6</accession>
<dbReference type="VEuPathDB" id="FungiDB:AB675_1867"/>
<dbReference type="PANTHER" id="PTHR12225:SF0">
    <property type="entry name" value="PROTEASOMAL UBIQUITIN RECEPTOR ADRM1"/>
    <property type="match status" value="1"/>
</dbReference>
<feature type="compositionally biased region" description="Acidic residues" evidence="6">
    <location>
        <begin position="161"/>
        <end position="170"/>
    </location>
</feature>
<dbReference type="Gene3D" id="2.30.29.70">
    <property type="entry name" value="Proteasomal ubiquitin receptor Rpn13/ADRM1"/>
    <property type="match status" value="1"/>
</dbReference>
<feature type="compositionally biased region" description="Basic and acidic residues" evidence="6">
    <location>
        <begin position="377"/>
        <end position="387"/>
    </location>
</feature>
<gene>
    <name evidence="8" type="ORF">AB675_1867</name>
</gene>
<evidence type="ECO:0000256" key="1">
    <source>
        <dbReference type="ARBA" id="ARBA00004123"/>
    </source>
</evidence>
<feature type="region of interest" description="Disordered" evidence="6">
    <location>
        <begin position="377"/>
        <end position="401"/>
    </location>
</feature>
<dbReference type="GO" id="GO:0070628">
    <property type="term" value="F:proteasome binding"/>
    <property type="evidence" value="ECO:0007669"/>
    <property type="project" value="TreeGrafter"/>
</dbReference>
<dbReference type="InterPro" id="IPR044868">
    <property type="entry name" value="Rpn13/ADRM1_Pru"/>
</dbReference>
<reference evidence="8 9" key="1">
    <citation type="submission" date="2015-06" db="EMBL/GenBank/DDBJ databases">
        <title>Draft genome of the ant-associated black yeast Phialophora attae CBS 131958.</title>
        <authorList>
            <person name="Moreno L.F."/>
            <person name="Stielow B.J."/>
            <person name="de Hoog S."/>
            <person name="Vicente V.A."/>
            <person name="Weiss V.A."/>
            <person name="de Vries M."/>
            <person name="Cruz L.M."/>
            <person name="Souza E.M."/>
        </authorList>
    </citation>
    <scope>NUCLEOTIDE SEQUENCE [LARGE SCALE GENOMIC DNA]</scope>
    <source>
        <strain evidence="8 9">CBS 131958</strain>
    </source>
</reference>
<proteinExistence type="predicted"/>
<organism evidence="8 9">
    <name type="scientific">Cyphellophora attinorum</name>
    <dbReference type="NCBI Taxonomy" id="1664694"/>
    <lineage>
        <taxon>Eukaryota</taxon>
        <taxon>Fungi</taxon>
        <taxon>Dikarya</taxon>
        <taxon>Ascomycota</taxon>
        <taxon>Pezizomycotina</taxon>
        <taxon>Eurotiomycetes</taxon>
        <taxon>Chaetothyriomycetidae</taxon>
        <taxon>Chaetothyriales</taxon>
        <taxon>Cyphellophoraceae</taxon>
        <taxon>Cyphellophora</taxon>
    </lineage>
</organism>
<comment type="caution">
    <text evidence="8">The sequence shown here is derived from an EMBL/GenBank/DDBJ whole genome shotgun (WGS) entry which is preliminary data.</text>
</comment>
<keyword evidence="5" id="KW-0539">Nucleus</keyword>
<feature type="compositionally biased region" description="Gly residues" evidence="6">
    <location>
        <begin position="182"/>
        <end position="192"/>
    </location>
</feature>
<evidence type="ECO:0000259" key="7">
    <source>
        <dbReference type="PROSITE" id="PS51917"/>
    </source>
</evidence>
<dbReference type="InterPro" id="IPR006773">
    <property type="entry name" value="Rpn13/ADRM1"/>
</dbReference>
<keyword evidence="4" id="KW-0647">Proteasome</keyword>
<dbReference type="InterPro" id="IPR038108">
    <property type="entry name" value="RPN13_DEUBAD_sf"/>
</dbReference>
<dbReference type="EMBL" id="LFJN01000006">
    <property type="protein sequence ID" value="KPI42777.1"/>
    <property type="molecule type" value="Genomic_DNA"/>
</dbReference>
<dbReference type="PANTHER" id="PTHR12225">
    <property type="entry name" value="ADHESION REGULATING MOLECULE 1 110 KDA CELL MEMBRANE GLYCOPROTEIN"/>
    <property type="match status" value="1"/>
</dbReference>
<feature type="region of interest" description="Disordered" evidence="6">
    <location>
        <begin position="149"/>
        <end position="214"/>
    </location>
</feature>
<dbReference type="Gene3D" id="1.10.2020.20">
    <property type="match status" value="1"/>
</dbReference>
<dbReference type="InterPro" id="IPR038633">
    <property type="entry name" value="Rpn13/ADRM1_Pru_sf"/>
</dbReference>
<dbReference type="GeneID" id="28733670"/>
<protein>
    <recommendedName>
        <fullName evidence="7">Pru domain-containing protein</fullName>
    </recommendedName>
</protein>
<dbReference type="GO" id="GO:0005634">
    <property type="term" value="C:nucleus"/>
    <property type="evidence" value="ECO:0007669"/>
    <property type="project" value="UniProtKB-SubCell"/>
</dbReference>
<dbReference type="Pfam" id="PF04683">
    <property type="entry name" value="Rpn13_ADRM1_Pru"/>
    <property type="match status" value="1"/>
</dbReference>
<dbReference type="AlphaFoldDB" id="A0A0N1H7V6"/>
<dbReference type="PROSITE" id="PS51917">
    <property type="entry name" value="PRU"/>
    <property type="match status" value="1"/>
</dbReference>
<dbReference type="GO" id="GO:0061133">
    <property type="term" value="F:endopeptidase activator activity"/>
    <property type="evidence" value="ECO:0007669"/>
    <property type="project" value="TreeGrafter"/>
</dbReference>
<dbReference type="GO" id="GO:0008541">
    <property type="term" value="C:proteasome regulatory particle, lid subcomplex"/>
    <property type="evidence" value="ECO:0007669"/>
    <property type="project" value="TreeGrafter"/>
</dbReference>
<evidence type="ECO:0000256" key="5">
    <source>
        <dbReference type="ARBA" id="ARBA00023242"/>
    </source>
</evidence>
<feature type="compositionally biased region" description="Basic and acidic residues" evidence="6">
    <location>
        <begin position="194"/>
        <end position="206"/>
    </location>
</feature>
<dbReference type="Proteomes" id="UP000038010">
    <property type="component" value="Unassembled WGS sequence"/>
</dbReference>
<keyword evidence="3" id="KW-0963">Cytoplasm</keyword>
<feature type="compositionally biased region" description="Basic and acidic residues" evidence="6">
    <location>
        <begin position="171"/>
        <end position="180"/>
    </location>
</feature>
<name>A0A0N1H7V6_9EURO</name>
<keyword evidence="9" id="KW-1185">Reference proteome</keyword>
<evidence type="ECO:0000313" key="9">
    <source>
        <dbReference type="Proteomes" id="UP000038010"/>
    </source>
</evidence>
<dbReference type="OrthoDB" id="340431at2759"/>
<sequence>MSIVPIITFKAGKCIIESNGRVKPDPTPGYIYLFNSPEDELVHFCWRPRNKPLDEPELDLLMLPEDGSFRPFQPAYADNPTPDKQPPNGRIYVLKFSSSSQRHLFWLQSGSQHPSKDPSWFSPRDLRLGDIVGTLLLGEEVPNVEQLMAEVSTPGPRRDGDDDETMEDVEGTDHDPDHHRGGSGGAGPGATGGDVREEGEQSREGGADGGRAATIGGMDVSAIVSNFAKSLGGKVPSGGGRQQPQNKLFTTLQDLLTPASTIPYLNSIDETEADRLLQYLPPQLLTLAKSSEGVPESSELTLPQKKSILDRVLRSPQFTQSNASLTVALRDGGLPSIADALGVQVQNNGYMRGGAVPVGGGEAVEVFLEGVKAAEKEKLEQQQRDGADAGGAAGDDSMDTQ</sequence>
<evidence type="ECO:0000313" key="8">
    <source>
        <dbReference type="EMBL" id="KPI42777.1"/>
    </source>
</evidence>
<evidence type="ECO:0000256" key="6">
    <source>
        <dbReference type="SAM" id="MobiDB-lite"/>
    </source>
</evidence>
<dbReference type="STRING" id="1664694.A0A0N1H7V6"/>